<dbReference type="SUPFAM" id="SSF81606">
    <property type="entry name" value="PP2C-like"/>
    <property type="match status" value="1"/>
</dbReference>
<keyword evidence="3" id="KW-0472">Membrane</keyword>
<comment type="caution">
    <text evidence="5">The sequence shown here is derived from an EMBL/GenBank/DDBJ whole genome shotgun (WGS) entry which is preliminary data.</text>
</comment>
<feature type="compositionally biased region" description="Low complexity" evidence="2">
    <location>
        <begin position="541"/>
        <end position="561"/>
    </location>
</feature>
<dbReference type="SMART" id="SM00028">
    <property type="entry name" value="TPR"/>
    <property type="match status" value="3"/>
</dbReference>
<feature type="transmembrane region" description="Helical" evidence="3">
    <location>
        <begin position="258"/>
        <end position="276"/>
    </location>
</feature>
<evidence type="ECO:0000313" key="5">
    <source>
        <dbReference type="EMBL" id="MDR6245552.1"/>
    </source>
</evidence>
<dbReference type="Proteomes" id="UP001185028">
    <property type="component" value="Unassembled WGS sequence"/>
</dbReference>
<dbReference type="SUPFAM" id="SSF48452">
    <property type="entry name" value="TPR-like"/>
    <property type="match status" value="1"/>
</dbReference>
<dbReference type="InterPro" id="IPR011990">
    <property type="entry name" value="TPR-like_helical_dom_sf"/>
</dbReference>
<dbReference type="InterPro" id="IPR019734">
    <property type="entry name" value="TPR_rpt"/>
</dbReference>
<organism evidence="5 6">
    <name type="scientific">Paenibacillus hunanensis</name>
    <dbReference type="NCBI Taxonomy" id="539262"/>
    <lineage>
        <taxon>Bacteria</taxon>
        <taxon>Bacillati</taxon>
        <taxon>Bacillota</taxon>
        <taxon>Bacilli</taxon>
        <taxon>Bacillales</taxon>
        <taxon>Paenibacillaceae</taxon>
        <taxon>Paenibacillus</taxon>
    </lineage>
</organism>
<keyword evidence="3" id="KW-1133">Transmembrane helix</keyword>
<evidence type="ECO:0000256" key="1">
    <source>
        <dbReference type="SAM" id="Coils"/>
    </source>
</evidence>
<name>A0ABU1J214_9BACL</name>
<feature type="domain" description="PPM-type phosphatase" evidence="4">
    <location>
        <begin position="3"/>
        <end position="240"/>
    </location>
</feature>
<feature type="coiled-coil region" evidence="1">
    <location>
        <begin position="438"/>
        <end position="465"/>
    </location>
</feature>
<keyword evidence="3" id="KW-0812">Transmembrane</keyword>
<sequence>MRRENSDVKTAFVSEAGSLLDNRDYFAYTELDDRACYVIADGLDEDDQQRSAEMAAKIILENFMEKPSLSRWRIRRWLKEAHETLKFESRRMRLKASLLVIVTDYTKYVCASSGNARLLHLRNGRLLVKSHDQSLAQLMADRGKLAPDKVYHHEESSNLMEYIGKPEQFGMSFIRKTRMMDGDVLLLTTAGLWKGLDQTEIADALAESQDPQTFADTLEDVLLSKQAYHYDNYTAAALYINKVYQDDPKKKMRIIRRILIAVLVFCVLGGGVWWATYRSIERKAEAAANLVEYQQTGDQYTQQGDYEKALKSYSEARNAAIKIRDRLHRATLGDKMKIAQSLVDGDGYLKQKEYDQAITSYKAARQQAENYPIFSQTDIQKRLDQTEAFENVNETVQQADLKFQSGEYSAAKKLYEQANKEATQVAYTDAQKDVTTKLNDTQAKLDTIQQQTQELRAEKQEKRGDKALDAGNYELAVTAYDDAQGIYQDIDKLEKVLSIERKISKVEEQQDKRAEAAIAAQNQAAQQNAAMNNMLPPASSNNETTGTLNGTGTTAASQGTSKPAQESNSTDSTGITDSGVANGS</sequence>
<reference evidence="5 6" key="1">
    <citation type="submission" date="2023-07" db="EMBL/GenBank/DDBJ databases">
        <title>Genomic Encyclopedia of Type Strains, Phase IV (KMG-IV): sequencing the most valuable type-strain genomes for metagenomic binning, comparative biology and taxonomic classification.</title>
        <authorList>
            <person name="Goeker M."/>
        </authorList>
    </citation>
    <scope>NUCLEOTIDE SEQUENCE [LARGE SCALE GENOMIC DNA]</scope>
    <source>
        <strain evidence="5 6">DSM 22170</strain>
    </source>
</reference>
<protein>
    <submittedName>
        <fullName evidence="5">Serine/threonine protein phosphatase PrpC/ribosome-associated translation inhibitor RaiA</fullName>
    </submittedName>
</protein>
<evidence type="ECO:0000259" key="4">
    <source>
        <dbReference type="SMART" id="SM00331"/>
    </source>
</evidence>
<feature type="compositionally biased region" description="Polar residues" evidence="2">
    <location>
        <begin position="562"/>
        <end position="584"/>
    </location>
</feature>
<dbReference type="SMART" id="SM00331">
    <property type="entry name" value="PP2C_SIG"/>
    <property type="match status" value="1"/>
</dbReference>
<dbReference type="RefSeq" id="WP_188775150.1">
    <property type="nucleotide sequence ID" value="NZ_BMMB01000004.1"/>
</dbReference>
<keyword evidence="1" id="KW-0175">Coiled coil</keyword>
<dbReference type="InterPro" id="IPR036457">
    <property type="entry name" value="PPM-type-like_dom_sf"/>
</dbReference>
<proteinExistence type="predicted"/>
<dbReference type="InterPro" id="IPR001932">
    <property type="entry name" value="PPM-type_phosphatase-like_dom"/>
</dbReference>
<dbReference type="Gene3D" id="1.25.40.10">
    <property type="entry name" value="Tetratricopeptide repeat domain"/>
    <property type="match status" value="1"/>
</dbReference>
<feature type="region of interest" description="Disordered" evidence="2">
    <location>
        <begin position="529"/>
        <end position="584"/>
    </location>
</feature>
<gene>
    <name evidence="5" type="ORF">JOC58_003465</name>
</gene>
<accession>A0ABU1J214</accession>
<dbReference type="EMBL" id="JAVDQH010000015">
    <property type="protein sequence ID" value="MDR6245552.1"/>
    <property type="molecule type" value="Genomic_DNA"/>
</dbReference>
<keyword evidence="6" id="KW-1185">Reference proteome</keyword>
<evidence type="ECO:0000256" key="2">
    <source>
        <dbReference type="SAM" id="MobiDB-lite"/>
    </source>
</evidence>
<evidence type="ECO:0000313" key="6">
    <source>
        <dbReference type="Proteomes" id="UP001185028"/>
    </source>
</evidence>
<evidence type="ECO:0000256" key="3">
    <source>
        <dbReference type="SAM" id="Phobius"/>
    </source>
</evidence>
<dbReference type="Gene3D" id="3.60.40.10">
    <property type="entry name" value="PPM-type phosphatase domain"/>
    <property type="match status" value="1"/>
</dbReference>